<proteinExistence type="predicted"/>
<dbReference type="Proteomes" id="UP000318509">
    <property type="component" value="Unassembled WGS sequence"/>
</dbReference>
<dbReference type="PROSITE" id="PS50977">
    <property type="entry name" value="HTH_TETR_2"/>
    <property type="match status" value="1"/>
</dbReference>
<dbReference type="SUPFAM" id="SSF46689">
    <property type="entry name" value="Homeodomain-like"/>
    <property type="match status" value="1"/>
</dbReference>
<evidence type="ECO:0000313" key="7">
    <source>
        <dbReference type="Proteomes" id="UP000318509"/>
    </source>
</evidence>
<accession>A0A537KAX5</accession>
<dbReference type="EMBL" id="VBAK01000047">
    <property type="protein sequence ID" value="TMI92874.1"/>
    <property type="molecule type" value="Genomic_DNA"/>
</dbReference>
<evidence type="ECO:0000256" key="4">
    <source>
        <dbReference type="PROSITE-ProRule" id="PRU00335"/>
    </source>
</evidence>
<feature type="DNA-binding region" description="H-T-H motif" evidence="4">
    <location>
        <begin position="35"/>
        <end position="54"/>
    </location>
</feature>
<dbReference type="GO" id="GO:0003700">
    <property type="term" value="F:DNA-binding transcription factor activity"/>
    <property type="evidence" value="ECO:0007669"/>
    <property type="project" value="TreeGrafter"/>
</dbReference>
<dbReference type="Gene3D" id="1.10.357.10">
    <property type="entry name" value="Tetracycline Repressor, domain 2"/>
    <property type="match status" value="1"/>
</dbReference>
<dbReference type="AlphaFoldDB" id="A0A537KAX5"/>
<evidence type="ECO:0000256" key="2">
    <source>
        <dbReference type="ARBA" id="ARBA00023125"/>
    </source>
</evidence>
<dbReference type="GO" id="GO:0000976">
    <property type="term" value="F:transcription cis-regulatory region binding"/>
    <property type="evidence" value="ECO:0007669"/>
    <property type="project" value="TreeGrafter"/>
</dbReference>
<evidence type="ECO:0000256" key="1">
    <source>
        <dbReference type="ARBA" id="ARBA00023015"/>
    </source>
</evidence>
<dbReference type="InterPro" id="IPR001647">
    <property type="entry name" value="HTH_TetR"/>
</dbReference>
<dbReference type="Pfam" id="PF00440">
    <property type="entry name" value="TetR_N"/>
    <property type="match status" value="1"/>
</dbReference>
<dbReference type="InterPro" id="IPR050109">
    <property type="entry name" value="HTH-type_TetR-like_transc_reg"/>
</dbReference>
<keyword evidence="1" id="KW-0805">Transcription regulation</keyword>
<dbReference type="PANTHER" id="PTHR30055">
    <property type="entry name" value="HTH-TYPE TRANSCRIPTIONAL REGULATOR RUTR"/>
    <property type="match status" value="1"/>
</dbReference>
<keyword evidence="3" id="KW-0804">Transcription</keyword>
<dbReference type="InterPro" id="IPR036271">
    <property type="entry name" value="Tet_transcr_reg_TetR-rel_C_sf"/>
</dbReference>
<dbReference type="PANTHER" id="PTHR30055:SF234">
    <property type="entry name" value="HTH-TYPE TRANSCRIPTIONAL REGULATOR BETI"/>
    <property type="match status" value="1"/>
</dbReference>
<comment type="caution">
    <text evidence="6">The sequence shown here is derived from an EMBL/GenBank/DDBJ whole genome shotgun (WGS) entry which is preliminary data.</text>
</comment>
<sequence length="286" mass="31945">MTGPAAAAPESASTREKILGAAYRTLVEVGYTQISMRKIAEGAGVNQSLLHYYYGSKENLMLEVLDFVNERLLARQRTMYAEAGSFEQIWAQALEYFKTDVRSGYVRALWELRGQALSNARIQTRVTQMIAHWRRLVTGLSRQALAQYGIAGQADPEVLGRVIGDLYWGAEAEILAGEDAEAHFEAIHLMGNLFRWLARDQHAPKIETEVSEMDLKQLSLKKGTWVVANCGKFPSEKNCQLVLMAPQSQRQDLIEAAATHAVKTHGHTNTPDLRKELGQMLDTVDI</sequence>
<gene>
    <name evidence="6" type="ORF">E6H00_02035</name>
</gene>
<keyword evidence="2 4" id="KW-0238">DNA-binding</keyword>
<dbReference type="PRINTS" id="PR00455">
    <property type="entry name" value="HTHTETR"/>
</dbReference>
<evidence type="ECO:0000256" key="3">
    <source>
        <dbReference type="ARBA" id="ARBA00023163"/>
    </source>
</evidence>
<reference evidence="6 7" key="1">
    <citation type="journal article" date="2019" name="Nat. Microbiol.">
        <title>Mediterranean grassland soil C-N compound turnover is dependent on rainfall and depth, and is mediated by genomically divergent microorganisms.</title>
        <authorList>
            <person name="Diamond S."/>
            <person name="Andeer P.F."/>
            <person name="Li Z."/>
            <person name="Crits-Christoph A."/>
            <person name="Burstein D."/>
            <person name="Anantharaman K."/>
            <person name="Lane K.R."/>
            <person name="Thomas B.C."/>
            <person name="Pan C."/>
            <person name="Northen T.R."/>
            <person name="Banfield J.F."/>
        </authorList>
    </citation>
    <scope>NUCLEOTIDE SEQUENCE [LARGE SCALE GENOMIC DNA]</scope>
    <source>
        <strain evidence="6">NP_3</strain>
    </source>
</reference>
<dbReference type="InterPro" id="IPR009057">
    <property type="entry name" value="Homeodomain-like_sf"/>
</dbReference>
<evidence type="ECO:0000259" key="5">
    <source>
        <dbReference type="PROSITE" id="PS50977"/>
    </source>
</evidence>
<feature type="domain" description="HTH tetR-type" evidence="5">
    <location>
        <begin position="12"/>
        <end position="72"/>
    </location>
</feature>
<evidence type="ECO:0000313" key="6">
    <source>
        <dbReference type="EMBL" id="TMI92874.1"/>
    </source>
</evidence>
<name>A0A537KAX5_9BACT</name>
<protein>
    <submittedName>
        <fullName evidence="6">TetR/AcrR family transcriptional regulator</fullName>
    </submittedName>
</protein>
<dbReference type="SUPFAM" id="SSF48498">
    <property type="entry name" value="Tetracyclin repressor-like, C-terminal domain"/>
    <property type="match status" value="1"/>
</dbReference>
<organism evidence="6 7">
    <name type="scientific">Candidatus Segetimicrobium genomatis</name>
    <dbReference type="NCBI Taxonomy" id="2569760"/>
    <lineage>
        <taxon>Bacteria</taxon>
        <taxon>Bacillati</taxon>
        <taxon>Candidatus Sysuimicrobiota</taxon>
        <taxon>Candidatus Sysuimicrobiia</taxon>
        <taxon>Candidatus Sysuimicrobiales</taxon>
        <taxon>Candidatus Segetimicrobiaceae</taxon>
        <taxon>Candidatus Segetimicrobium</taxon>
    </lineage>
</organism>